<dbReference type="Gene3D" id="3.30.70.20">
    <property type="match status" value="1"/>
</dbReference>
<evidence type="ECO:0000256" key="2">
    <source>
        <dbReference type="ARBA" id="ARBA00022723"/>
    </source>
</evidence>
<dbReference type="Gene3D" id="1.10.287.950">
    <property type="entry name" value="Methyl-accepting chemotaxis protein"/>
    <property type="match status" value="1"/>
</dbReference>
<dbReference type="InterPro" id="IPR017900">
    <property type="entry name" value="4Fe4S_Fe_S_CS"/>
</dbReference>
<dbReference type="RefSeq" id="WP_420069465.1">
    <property type="nucleotide sequence ID" value="NZ_JBCHKQ010000002.1"/>
</dbReference>
<accession>A0ABU9UBH8</accession>
<dbReference type="Pfam" id="PF00015">
    <property type="entry name" value="MCPsignal"/>
    <property type="match status" value="1"/>
</dbReference>
<keyword evidence="11" id="KW-1185">Reference proteome</keyword>
<organism evidence="10 11">
    <name type="scientific">Rarispira pelagica</name>
    <dbReference type="NCBI Taxonomy" id="3141764"/>
    <lineage>
        <taxon>Bacteria</taxon>
        <taxon>Pseudomonadati</taxon>
        <taxon>Spirochaetota</taxon>
        <taxon>Spirochaetia</taxon>
        <taxon>Winmispirales</taxon>
        <taxon>Winmispiraceae</taxon>
        <taxon>Rarispira</taxon>
    </lineage>
</organism>
<dbReference type="InterPro" id="IPR004089">
    <property type="entry name" value="MCPsignal_dom"/>
</dbReference>
<evidence type="ECO:0000256" key="6">
    <source>
        <dbReference type="PROSITE-ProRule" id="PRU00284"/>
    </source>
</evidence>
<dbReference type="PROSITE" id="PS51379">
    <property type="entry name" value="4FE4S_FER_2"/>
    <property type="match status" value="2"/>
</dbReference>
<dbReference type="Pfam" id="PF04060">
    <property type="entry name" value="FeS"/>
    <property type="match status" value="1"/>
</dbReference>
<sequence>MKQVIKIDKEKCVNCHRCISVCPVKFCNDGAGDSVHLNPDLCIACGACIKACSHGARYPVDDFDEAMELLAAGEKVVAIVAPSVAANFPDSYLSLNSWLKEKGVAAVFDVSFGAELCVRSYLEYLKTTDRYPVIAQPCPVIVNYIEHYQPTLIPYLAPAHSPMMHTIKMIRTFYKKYAGHRVIAISPCVAKKHEFVSCGEDVLNVTMFSLAGYLSDNSVDLSLYPKIDYDNDPAERAVLFSSPGGLTETVIRENPSLRDRIRKIEGAHTVFSYLNELTDIVDTEYSPVLVDCLNCELGCNGGTGTLLYKEKRDVLEYKIKKRAEDARKRYLSRLPFNEEPSRVLKNTISKYWQPGIYMREYKAKSEDMESLVLDVDDSVIVEIYKELKKDSEADIKNCSACGYRSCREMAIAIYNGLNRADNCYLYRLKQQDESRMQLMEEKVFHQELIMALHTVIEGFRRAVSALDTDVMLSSARAIETARERLLRSVEEMVSALTKSQINIDSASSRIAMIKEQIDVASVKVEKLRERSSFIADMVKLITEVADRTKLLALNASIEAAHVGELGKGFGVIAGEIRKLAHETIDSSKAVKEVASEILEDIREVEEYASREKTGIRESTDAVTEITSAIQQLLQESIASKELLNRIELSTRQQEDFFQNTAAIIEQMLHTAEKSLESRGGDVNVMELMGLAEQLGVSVDIPSYN</sequence>
<evidence type="ECO:0000256" key="4">
    <source>
        <dbReference type="ARBA" id="ARBA00023014"/>
    </source>
</evidence>
<evidence type="ECO:0000313" key="10">
    <source>
        <dbReference type="EMBL" id="MEM5948019.1"/>
    </source>
</evidence>
<evidence type="ECO:0000313" key="11">
    <source>
        <dbReference type="Proteomes" id="UP001466331"/>
    </source>
</evidence>
<feature type="domain" description="Methyl-accepting transducer" evidence="7">
    <location>
        <begin position="464"/>
        <end position="668"/>
    </location>
</feature>
<gene>
    <name evidence="10" type="ORF">WKV44_05645</name>
</gene>
<dbReference type="PANTHER" id="PTHR32089">
    <property type="entry name" value="METHYL-ACCEPTING CHEMOTAXIS PROTEIN MCPB"/>
    <property type="match status" value="1"/>
</dbReference>
<dbReference type="InterPro" id="IPR007202">
    <property type="entry name" value="4Fe-4S_dom"/>
</dbReference>
<dbReference type="Pfam" id="PF02906">
    <property type="entry name" value="Fe_hyd_lg_C"/>
    <property type="match status" value="1"/>
</dbReference>
<evidence type="ECO:0000256" key="1">
    <source>
        <dbReference type="ARBA" id="ARBA00022485"/>
    </source>
</evidence>
<dbReference type="PANTHER" id="PTHR32089:SF112">
    <property type="entry name" value="LYSOZYME-LIKE PROTEIN-RELATED"/>
    <property type="match status" value="1"/>
</dbReference>
<reference evidence="10 11" key="1">
    <citation type="submission" date="2024-03" db="EMBL/GenBank/DDBJ databases">
        <title>Ignisphaera cupida sp. nov., a hyperthermophilic hydrolytic archaeon from a hot spring of Kamchatka, and proposal of Ignisphaeraceae fam. nov.</title>
        <authorList>
            <person name="Podosokorskaya O.A."/>
            <person name="Elcheninov A.G."/>
            <person name="Maltseva A.I."/>
            <person name="Zayulina K.S."/>
            <person name="Novikov A."/>
            <person name="Merkel A.Y."/>
        </authorList>
    </citation>
    <scope>NUCLEOTIDE SEQUENCE [LARGE SCALE GENOMIC DNA]</scope>
    <source>
        <strain evidence="10 11">38H-sp</strain>
    </source>
</reference>
<dbReference type="PROSITE" id="PS51656">
    <property type="entry name" value="4FE4S"/>
    <property type="match status" value="1"/>
</dbReference>
<proteinExistence type="predicted"/>
<evidence type="ECO:0000259" key="8">
    <source>
        <dbReference type="PROSITE" id="PS51379"/>
    </source>
</evidence>
<dbReference type="InterPro" id="IPR004108">
    <property type="entry name" value="Fe_hydrogenase_lsu_C"/>
</dbReference>
<dbReference type="PROSITE" id="PS50111">
    <property type="entry name" value="CHEMOTAXIS_TRANSDUC_2"/>
    <property type="match status" value="1"/>
</dbReference>
<dbReference type="SUPFAM" id="SSF54862">
    <property type="entry name" value="4Fe-4S ferredoxins"/>
    <property type="match status" value="1"/>
</dbReference>
<dbReference type="Proteomes" id="UP001466331">
    <property type="component" value="Unassembled WGS sequence"/>
</dbReference>
<dbReference type="InterPro" id="IPR009016">
    <property type="entry name" value="Fe_hydrogenase"/>
</dbReference>
<dbReference type="Gene3D" id="3.40.950.10">
    <property type="entry name" value="Fe-only Hydrogenase (Larger Subunit), Chain L, domain 3"/>
    <property type="match status" value="1"/>
</dbReference>
<comment type="caution">
    <text evidence="10">The sequence shown here is derived from an EMBL/GenBank/DDBJ whole genome shotgun (WGS) entry which is preliminary data.</text>
</comment>
<evidence type="ECO:0000259" key="7">
    <source>
        <dbReference type="PROSITE" id="PS50111"/>
    </source>
</evidence>
<protein>
    <submittedName>
        <fullName evidence="10">[Fe-Fe] hydrogenase large subunit C-terminal domain-containing protein</fullName>
    </submittedName>
</protein>
<keyword evidence="3" id="KW-0408">Iron</keyword>
<evidence type="ECO:0000259" key="9">
    <source>
        <dbReference type="PROSITE" id="PS51656"/>
    </source>
</evidence>
<dbReference type="EMBL" id="JBCHKQ010000002">
    <property type="protein sequence ID" value="MEM5948019.1"/>
    <property type="molecule type" value="Genomic_DNA"/>
</dbReference>
<dbReference type="InterPro" id="IPR017896">
    <property type="entry name" value="4Fe4S_Fe-S-bd"/>
</dbReference>
<feature type="domain" description="4Fe-4S ferredoxin-type" evidence="8">
    <location>
        <begin position="33"/>
        <end position="62"/>
    </location>
</feature>
<name>A0ABU9UBH8_9SPIR</name>
<feature type="domain" description="4Fe-4S ferredoxin-type" evidence="8">
    <location>
        <begin position="3"/>
        <end position="32"/>
    </location>
</feature>
<keyword evidence="5 6" id="KW-0807">Transducer</keyword>
<dbReference type="SMART" id="SM00283">
    <property type="entry name" value="MA"/>
    <property type="match status" value="1"/>
</dbReference>
<feature type="domain" description="4Fe-4S" evidence="9">
    <location>
        <begin position="375"/>
        <end position="441"/>
    </location>
</feature>
<dbReference type="SUPFAM" id="SSF53920">
    <property type="entry name" value="Fe-only hydrogenase"/>
    <property type="match status" value="1"/>
</dbReference>
<keyword evidence="2" id="KW-0479">Metal-binding</keyword>
<dbReference type="Pfam" id="PF13237">
    <property type="entry name" value="Fer4_10"/>
    <property type="match status" value="1"/>
</dbReference>
<dbReference type="SUPFAM" id="SSF58104">
    <property type="entry name" value="Methyl-accepting chemotaxis protein (MCP) signaling domain"/>
    <property type="match status" value="1"/>
</dbReference>
<evidence type="ECO:0000256" key="5">
    <source>
        <dbReference type="ARBA" id="ARBA00023224"/>
    </source>
</evidence>
<keyword evidence="4" id="KW-0411">Iron-sulfur</keyword>
<dbReference type="PROSITE" id="PS00198">
    <property type="entry name" value="4FE4S_FER_1"/>
    <property type="match status" value="1"/>
</dbReference>
<evidence type="ECO:0000256" key="3">
    <source>
        <dbReference type="ARBA" id="ARBA00023004"/>
    </source>
</evidence>
<keyword evidence="1" id="KW-0004">4Fe-4S</keyword>